<dbReference type="AlphaFoldDB" id="A0A450ZLW4"/>
<gene>
    <name evidence="2" type="ORF">BECKTUN1418E_GA0071001_10235</name>
    <name evidence="1" type="ORF">BECKTUN1418F_GA0071002_10225</name>
</gene>
<organism evidence="2">
    <name type="scientific">Candidatus Kentrum sp. TUN</name>
    <dbReference type="NCBI Taxonomy" id="2126343"/>
    <lineage>
        <taxon>Bacteria</taxon>
        <taxon>Pseudomonadati</taxon>
        <taxon>Pseudomonadota</taxon>
        <taxon>Gammaproteobacteria</taxon>
        <taxon>Candidatus Kentrum</taxon>
    </lineage>
</organism>
<protein>
    <submittedName>
        <fullName evidence="2">Uncharacterized protein</fullName>
    </submittedName>
</protein>
<dbReference type="EMBL" id="CAADFV010000023">
    <property type="protein sequence ID" value="VFK54813.1"/>
    <property type="molecule type" value="Genomic_DNA"/>
</dbReference>
<proteinExistence type="predicted"/>
<evidence type="ECO:0000313" key="1">
    <source>
        <dbReference type="EMBL" id="VFK53475.1"/>
    </source>
</evidence>
<name>A0A450ZLW4_9GAMM</name>
<evidence type="ECO:0000313" key="2">
    <source>
        <dbReference type="EMBL" id="VFK54813.1"/>
    </source>
</evidence>
<sequence length="163" mass="18852">MQKIIIEIRIIEDYYVQAHYPEAYEALHELCRNNRHCEEFSQGAMSILSRYNDIESATISGTKSLSEQDLSKRAIGAAFGTLIGQMKRCFNPQQSGPTYEGHARHMKEHRDMLRKTLMTLEEDDQVFSNPKKTALLSTIKEQLAKVIKYLRELSHNFRMVADL</sequence>
<dbReference type="EMBL" id="CAADFY010000022">
    <property type="protein sequence ID" value="VFK53475.1"/>
    <property type="molecule type" value="Genomic_DNA"/>
</dbReference>
<reference evidence="2" key="1">
    <citation type="submission" date="2019-02" db="EMBL/GenBank/DDBJ databases">
        <authorList>
            <person name="Gruber-Vodicka R. H."/>
            <person name="Seah K. B. B."/>
        </authorList>
    </citation>
    <scope>NUCLEOTIDE SEQUENCE</scope>
    <source>
        <strain evidence="2">BECK_BY2</strain>
        <strain evidence="1">BECK_BY3</strain>
    </source>
</reference>
<accession>A0A450ZLW4</accession>